<feature type="transmembrane region" description="Helical" evidence="1">
    <location>
        <begin position="114"/>
        <end position="130"/>
    </location>
</feature>
<dbReference type="InterPro" id="IPR021359">
    <property type="entry name" value="DUF2812"/>
</dbReference>
<dbReference type="RefSeq" id="WP_066545949.1">
    <property type="nucleotide sequence ID" value="NZ_MASJ01000023.1"/>
</dbReference>
<dbReference type="EMBL" id="MASJ01000023">
    <property type="protein sequence ID" value="OCS84686.1"/>
    <property type="molecule type" value="Genomic_DNA"/>
</dbReference>
<accession>A0A1C0YBW9</accession>
<protein>
    <recommendedName>
        <fullName evidence="4">DUF2812 domain-containing protein</fullName>
    </recommendedName>
</protein>
<evidence type="ECO:0000313" key="2">
    <source>
        <dbReference type="EMBL" id="OCS84686.1"/>
    </source>
</evidence>
<keyword evidence="1" id="KW-1133">Transmembrane helix</keyword>
<sequence length="200" mass="24304">MKKFKLFTDATKEEAWLNEWMRLGYEVTRKNMFQVYSFTRTADTNRAIRIDCQSFSSKKAFEHYKQFHEELGWHYIDGSQWQHLHYWRSPASREDELFSDHDSEKLYLQRLTQYYSLYTTFFFVLAIIFVDDMSNFFNIQSAFLTPGLWNKEGSAFISAFLFELPFALVRFFSPWFMIVAGFFFLRTYMNYTKHLKKHRS</sequence>
<keyword evidence="3" id="KW-1185">Reference proteome</keyword>
<evidence type="ECO:0008006" key="4">
    <source>
        <dbReference type="Google" id="ProtNLM"/>
    </source>
</evidence>
<dbReference type="Proteomes" id="UP000093199">
    <property type="component" value="Unassembled WGS sequence"/>
</dbReference>
<comment type="caution">
    <text evidence="2">The sequence shown here is derived from an EMBL/GenBank/DDBJ whole genome shotgun (WGS) entry which is preliminary data.</text>
</comment>
<reference evidence="2 3" key="1">
    <citation type="submission" date="2016-07" db="EMBL/GenBank/DDBJ databases">
        <title>Caryophanon tenue genome sequencing.</title>
        <authorList>
            <person name="Verma A."/>
            <person name="Pal Y."/>
            <person name="Krishnamurthi S."/>
        </authorList>
    </citation>
    <scope>NUCLEOTIDE SEQUENCE [LARGE SCALE GENOMIC DNA]</scope>
    <source>
        <strain evidence="2 3">DSM 14152</strain>
    </source>
</reference>
<dbReference type="Pfam" id="PF11193">
    <property type="entry name" value="DUF2812"/>
    <property type="match status" value="1"/>
</dbReference>
<name>A0A1C0YBW9_9BACL</name>
<keyword evidence="1" id="KW-0812">Transmembrane</keyword>
<proteinExistence type="predicted"/>
<dbReference type="STRING" id="33978.A6M13_03675"/>
<dbReference type="AlphaFoldDB" id="A0A1C0YBW9"/>
<dbReference type="OrthoDB" id="8757095at2"/>
<evidence type="ECO:0000256" key="1">
    <source>
        <dbReference type="SAM" id="Phobius"/>
    </source>
</evidence>
<keyword evidence="1" id="KW-0472">Membrane</keyword>
<gene>
    <name evidence="2" type="ORF">A6M13_03675</name>
</gene>
<feature type="transmembrane region" description="Helical" evidence="1">
    <location>
        <begin position="171"/>
        <end position="189"/>
    </location>
</feature>
<evidence type="ECO:0000313" key="3">
    <source>
        <dbReference type="Proteomes" id="UP000093199"/>
    </source>
</evidence>
<organism evidence="2 3">
    <name type="scientific">Caryophanon tenue</name>
    <dbReference type="NCBI Taxonomy" id="33978"/>
    <lineage>
        <taxon>Bacteria</taxon>
        <taxon>Bacillati</taxon>
        <taxon>Bacillota</taxon>
        <taxon>Bacilli</taxon>
        <taxon>Bacillales</taxon>
        <taxon>Caryophanaceae</taxon>
        <taxon>Caryophanon</taxon>
    </lineage>
</organism>